<name>A0ABU1HZU1_9MICO</name>
<reference evidence="1 2" key="1">
    <citation type="submission" date="2023-08" db="EMBL/GenBank/DDBJ databases">
        <title>Functional and genomic diversity of the sorghum phyllosphere microbiome.</title>
        <authorList>
            <person name="Shade A."/>
        </authorList>
    </citation>
    <scope>NUCLEOTIDE SEQUENCE [LARGE SCALE GENOMIC DNA]</scope>
    <source>
        <strain evidence="1 2">SORGH_AS_0919</strain>
    </source>
</reference>
<evidence type="ECO:0000313" key="1">
    <source>
        <dbReference type="EMBL" id="MDR6167147.1"/>
    </source>
</evidence>
<evidence type="ECO:0000313" key="2">
    <source>
        <dbReference type="Proteomes" id="UP001260188"/>
    </source>
</evidence>
<dbReference type="Proteomes" id="UP001260188">
    <property type="component" value="Unassembled WGS sequence"/>
</dbReference>
<comment type="caution">
    <text evidence="1">The sequence shown here is derived from an EMBL/GenBank/DDBJ whole genome shotgun (WGS) entry which is preliminary data.</text>
</comment>
<dbReference type="EMBL" id="JAVIZA010000001">
    <property type="protein sequence ID" value="MDR6167147.1"/>
    <property type="molecule type" value="Genomic_DNA"/>
</dbReference>
<proteinExistence type="predicted"/>
<gene>
    <name evidence="1" type="ORF">QE367_001351</name>
</gene>
<keyword evidence="2" id="KW-1185">Reference proteome</keyword>
<organism evidence="1 2">
    <name type="scientific">Microbacterium paludicola</name>
    <dbReference type="NCBI Taxonomy" id="300019"/>
    <lineage>
        <taxon>Bacteria</taxon>
        <taxon>Bacillati</taxon>
        <taxon>Actinomycetota</taxon>
        <taxon>Actinomycetes</taxon>
        <taxon>Micrococcales</taxon>
        <taxon>Microbacteriaceae</taxon>
        <taxon>Microbacterium</taxon>
    </lineage>
</organism>
<accession>A0ABU1HZU1</accession>
<evidence type="ECO:0008006" key="3">
    <source>
        <dbReference type="Google" id="ProtNLM"/>
    </source>
</evidence>
<sequence>MPIMNASNDFGTNAARLARRRSVAVAAVLAVVALVVALTPGVAAATVRTANTAAPMTGPARAVDMSTFNPGNIISDEVFFDRATMTEGDVQAFLNARGERCQSGYTCLRDYRMTTSSKPADSYCAGYSGAANESAARIIAKVAESCGINPQVLLVTLQKEQTLVTRSDPGAGHYKFAMGQGCPDTAACDSRYYGFQNQVYGAARQFQIYAEGRYFTWYAPGRTWNILYHPDSSRGCGSSPVFIQNKATAGLYYYTPYQPNRAALAAGSGEGDRCSSYGNRNFFRFFSDWFGSTQRSSPKIIRATGGDAVYLVSDGAKFHIRTYDDLLAFQSRLGAVAQVDASYASIFPTRGTISRYVHDPRTGTLYLLEADGTRHRFPSEALVRALGFDFNSYVNLAGGLIDQFANGPEVNDFVRVSNGDEVFRLEGSTTRYVPTLEIWRATSAGTPYAASVNAEVAARWSAGATLLPAGGMIREASAADVMFVGKGTDLLHVRNLDTARDWGVTDLYVVPTGALRGWTRSAGWLAPVISCGSTTVAASGRGAVLVGLPASVTGPVAVAGSLCGALRQDGGGISTPLFVTTRDDGRAYEVRSGKLDYVSTYPELLARNGGTAPRVLDWSRASADAKGYVVPAVSEGQLVQFSDAGEVYVMRSKKLLHVPTYEQLRDMSAGVPRVLSVEARHRSAFTFGPALLLDGQIVQFRGANEVYLVERSQLRYISSYGKLVSLGGGRMPSIITIAPEQRAEYRFGADY</sequence>
<protein>
    <recommendedName>
        <fullName evidence="3">Hemagglutinin</fullName>
    </recommendedName>
</protein>